<feature type="domain" description="PROP1-like PPR" evidence="5">
    <location>
        <begin position="668"/>
        <end position="806"/>
    </location>
</feature>
<feature type="repeat" description="PPR" evidence="3">
    <location>
        <begin position="96"/>
        <end position="130"/>
    </location>
</feature>
<feature type="repeat" description="PPR" evidence="3">
    <location>
        <begin position="236"/>
        <end position="270"/>
    </location>
</feature>
<feature type="repeat" description="PPR" evidence="3">
    <location>
        <begin position="615"/>
        <end position="649"/>
    </location>
</feature>
<evidence type="ECO:0000313" key="7">
    <source>
        <dbReference type="Proteomes" id="UP000636800"/>
    </source>
</evidence>
<dbReference type="Pfam" id="PF13041">
    <property type="entry name" value="PPR_2"/>
    <property type="match status" value="2"/>
</dbReference>
<gene>
    <name evidence="6" type="ORF">HPP92_027606</name>
</gene>
<feature type="repeat" description="PPR" evidence="3">
    <location>
        <begin position="131"/>
        <end position="165"/>
    </location>
</feature>
<dbReference type="InterPro" id="IPR033443">
    <property type="entry name" value="PROP1-like_PPR_dom"/>
</dbReference>
<feature type="repeat" description="PPR" evidence="3">
    <location>
        <begin position="271"/>
        <end position="305"/>
    </location>
</feature>
<dbReference type="EMBL" id="JADCNL010000244">
    <property type="protein sequence ID" value="KAG0448964.1"/>
    <property type="molecule type" value="Genomic_DNA"/>
</dbReference>
<sequence length="1142" mass="129404">MLAGIISILGRHCQYSLAREIFERSVAGNDAVVPCVQVRRFDDVRNLLEEMRSRGLEPDLISFNTLINARAKSGQMPTGSALQLLRDVRQSGLRPDTITYNTLISACSGVPNFEEAKSIFEDMLRSKCQPDLWTYNAMISVYGRCRMTHEAEQLFHEITCKGFSPDAVSYNSILYAFAKEGSADKVESVCEKMIKAGFNMDEITYNTIIHMFGKQGRLDLALQFYDEMKQVGCNPDAVTYTILIDLLGKAKRIVEAGKVMSEMMDARVSPTLRTFSALIHGYVKAGMRIEAEKTFDSMVRSGIKPDSFAYSVMLDIFLRACNTKRVMGLYREMRRDGFRPDDILYQFMIAVFAKENKVELIDEIVTDMQEKLSMNLNVVSSILIKGDCLHKGVEILKGAIIQGFEPNNECLSTIFDTYISTGRYEEAQVWLHFLKDKASGSQNWVTEASILMNCVNHNVNAALEEYNKLRINGVLFPRGETAHHLVVLAESSGTFLNDTSIHVNLIESYGKLKLWQRAESIVGKLRIQSCVDRKVWNALISAYAESETVNGLVQALINDGRLNEIYVVIQELQDMDLRISKSTIILMLDAFTRKGDIFEVKKIYHGMKAAGYLPTMHIYRNMITLLTRAKRVRDVELMVAEMEDVGFKPDLVVFNSLLKMYTGIEDFKKTLEIYQRIMESGLNMNEDTLNTLIIMYSRDMKPEEGFAILNEMRKQDIEPKLDTYKSLLASCGKIYRDSGNHSKAENLLNLMKETGVEPTIATMHMLMQSYGTAGQPQDAEVVLNNLKGSNFELSTLIYCSVIEAYFKHGDYERGIAKMLEMKNDGIEADHRIWTCFIRAASFCQHTQGAMLLLNTLCNNGFDLPIRLLTGSTESVIEDVDKLLEKLEPEEDNACFNFVNSLLDLLWAFERRATGSWLFQMAIKKGIYHHDVFRVADGDWGADFRKLSGGAALVALTLWLDYMQDASLQGSPESPKSVVLITGTAEYNQVSLEKTLKAFLWEMGSPFLPCRSRTGLLVAKAHSLRMWLKESSFCMDLELKDAQHLPKLNSMSLIDGYFMREGLVPAFKEIHEKLGQVNAKKFARLALLSKESREKVIEADIKGRREKMEKAKKKGSVIPRKASRKRNAKFMRRQHNTEEANTS</sequence>
<dbReference type="Pfam" id="PF17177">
    <property type="entry name" value="PPR_long"/>
    <property type="match status" value="1"/>
</dbReference>
<evidence type="ECO:0000256" key="2">
    <source>
        <dbReference type="ARBA" id="ARBA00022737"/>
    </source>
</evidence>
<proteinExistence type="inferred from homology"/>
<feature type="repeat" description="PPR" evidence="3">
    <location>
        <begin position="166"/>
        <end position="200"/>
    </location>
</feature>
<feature type="compositionally biased region" description="Basic residues" evidence="4">
    <location>
        <begin position="1109"/>
        <end position="1133"/>
    </location>
</feature>
<evidence type="ECO:0000256" key="1">
    <source>
        <dbReference type="ARBA" id="ARBA00007626"/>
    </source>
</evidence>
<feature type="repeat" description="PPR" evidence="3">
    <location>
        <begin position="794"/>
        <end position="828"/>
    </location>
</feature>
<dbReference type="InterPro" id="IPR002885">
    <property type="entry name" value="PPR_rpt"/>
</dbReference>
<feature type="repeat" description="PPR" evidence="3">
    <location>
        <begin position="580"/>
        <end position="614"/>
    </location>
</feature>
<evidence type="ECO:0000256" key="4">
    <source>
        <dbReference type="SAM" id="MobiDB-lite"/>
    </source>
</evidence>
<dbReference type="OrthoDB" id="1431247at2759"/>
<dbReference type="PANTHER" id="PTHR47447:SF26">
    <property type="entry name" value="CHLOROPLAST RNA SPLICING4"/>
    <property type="match status" value="1"/>
</dbReference>
<comment type="caution">
    <text evidence="6">The sequence shown here is derived from an EMBL/GenBank/DDBJ whole genome shotgun (WGS) entry which is preliminary data.</text>
</comment>
<dbReference type="Pfam" id="PF01535">
    <property type="entry name" value="PPR"/>
    <property type="match status" value="2"/>
</dbReference>
<dbReference type="InterPro" id="IPR011990">
    <property type="entry name" value="TPR-like_helical_dom_sf"/>
</dbReference>
<comment type="similarity">
    <text evidence="1">Belongs to the PPR family. P subfamily.</text>
</comment>
<name>A0A835PBC2_VANPL</name>
<dbReference type="Gene3D" id="1.25.40.10">
    <property type="entry name" value="Tetratricopeptide repeat domain"/>
    <property type="match status" value="5"/>
</dbReference>
<dbReference type="PANTHER" id="PTHR47447">
    <property type="entry name" value="OS03G0856100 PROTEIN"/>
    <property type="match status" value="1"/>
</dbReference>
<feature type="repeat" description="PPR" evidence="3">
    <location>
        <begin position="650"/>
        <end position="684"/>
    </location>
</feature>
<keyword evidence="7" id="KW-1185">Reference proteome</keyword>
<feature type="repeat" description="PPR" evidence="3">
    <location>
        <begin position="201"/>
        <end position="235"/>
    </location>
</feature>
<dbReference type="Pfam" id="PF13812">
    <property type="entry name" value="PPR_3"/>
    <property type="match status" value="4"/>
</dbReference>
<organism evidence="6 7">
    <name type="scientific">Vanilla planifolia</name>
    <name type="common">Vanilla</name>
    <dbReference type="NCBI Taxonomy" id="51239"/>
    <lineage>
        <taxon>Eukaryota</taxon>
        <taxon>Viridiplantae</taxon>
        <taxon>Streptophyta</taxon>
        <taxon>Embryophyta</taxon>
        <taxon>Tracheophyta</taxon>
        <taxon>Spermatophyta</taxon>
        <taxon>Magnoliopsida</taxon>
        <taxon>Liliopsida</taxon>
        <taxon>Asparagales</taxon>
        <taxon>Orchidaceae</taxon>
        <taxon>Vanilloideae</taxon>
        <taxon>Vanilleae</taxon>
        <taxon>Vanilla</taxon>
    </lineage>
</organism>
<accession>A0A835PBC2</accession>
<dbReference type="NCBIfam" id="TIGR00756">
    <property type="entry name" value="PPR"/>
    <property type="match status" value="10"/>
</dbReference>
<evidence type="ECO:0000256" key="3">
    <source>
        <dbReference type="PROSITE-ProRule" id="PRU00708"/>
    </source>
</evidence>
<dbReference type="AlphaFoldDB" id="A0A835PBC2"/>
<evidence type="ECO:0000313" key="6">
    <source>
        <dbReference type="EMBL" id="KAG0448964.1"/>
    </source>
</evidence>
<feature type="repeat" description="PPR" evidence="3">
    <location>
        <begin position="685"/>
        <end position="719"/>
    </location>
</feature>
<protein>
    <recommendedName>
        <fullName evidence="5">PROP1-like PPR domain-containing protein</fullName>
    </recommendedName>
</protein>
<feature type="repeat" description="PPR" evidence="3">
    <location>
        <begin position="306"/>
        <end position="340"/>
    </location>
</feature>
<dbReference type="PROSITE" id="PS51375">
    <property type="entry name" value="PPR"/>
    <property type="match status" value="13"/>
</dbReference>
<reference evidence="6 7" key="1">
    <citation type="journal article" date="2020" name="Nat. Food">
        <title>A phased Vanilla planifolia genome enables genetic improvement of flavour and production.</title>
        <authorList>
            <person name="Hasing T."/>
            <person name="Tang H."/>
            <person name="Brym M."/>
            <person name="Khazi F."/>
            <person name="Huang T."/>
            <person name="Chambers A.H."/>
        </authorList>
    </citation>
    <scope>NUCLEOTIDE SEQUENCE [LARGE SCALE GENOMIC DNA]</scope>
    <source>
        <tissue evidence="6">Leaf</tissue>
    </source>
</reference>
<keyword evidence="2" id="KW-0677">Repeat</keyword>
<evidence type="ECO:0000259" key="5">
    <source>
        <dbReference type="Pfam" id="PF17177"/>
    </source>
</evidence>
<feature type="region of interest" description="Disordered" evidence="4">
    <location>
        <begin position="1103"/>
        <end position="1142"/>
    </location>
</feature>
<dbReference type="Proteomes" id="UP000636800">
    <property type="component" value="Unassembled WGS sequence"/>
</dbReference>
<feature type="repeat" description="PPR" evidence="3">
    <location>
        <begin position="59"/>
        <end position="95"/>
    </location>
</feature>